<dbReference type="WBParaSite" id="Hba_12808">
    <property type="protein sequence ID" value="Hba_12808"/>
    <property type="gene ID" value="Hba_12808"/>
</dbReference>
<keyword evidence="1" id="KW-1185">Reference proteome</keyword>
<evidence type="ECO:0000313" key="2">
    <source>
        <dbReference type="WBParaSite" id="Hba_12808"/>
    </source>
</evidence>
<reference evidence="2" key="1">
    <citation type="submission" date="2016-11" db="UniProtKB">
        <authorList>
            <consortium name="WormBaseParasite"/>
        </authorList>
    </citation>
    <scope>IDENTIFICATION</scope>
</reference>
<evidence type="ECO:0000313" key="1">
    <source>
        <dbReference type="Proteomes" id="UP000095283"/>
    </source>
</evidence>
<sequence>MSLNEFVCWIYRMYEELTQEVDECPPNLSQSKPVYFLG</sequence>
<dbReference type="Proteomes" id="UP000095283">
    <property type="component" value="Unplaced"/>
</dbReference>
<proteinExistence type="predicted"/>
<name>A0A1I7X5G9_HETBA</name>
<dbReference type="AlphaFoldDB" id="A0A1I7X5G9"/>
<accession>A0A1I7X5G9</accession>
<protein>
    <submittedName>
        <fullName evidence="2">Uncharacterized protein</fullName>
    </submittedName>
</protein>
<organism evidence="1 2">
    <name type="scientific">Heterorhabditis bacteriophora</name>
    <name type="common">Entomopathogenic nematode worm</name>
    <dbReference type="NCBI Taxonomy" id="37862"/>
    <lineage>
        <taxon>Eukaryota</taxon>
        <taxon>Metazoa</taxon>
        <taxon>Ecdysozoa</taxon>
        <taxon>Nematoda</taxon>
        <taxon>Chromadorea</taxon>
        <taxon>Rhabditida</taxon>
        <taxon>Rhabditina</taxon>
        <taxon>Rhabditomorpha</taxon>
        <taxon>Strongyloidea</taxon>
        <taxon>Heterorhabditidae</taxon>
        <taxon>Heterorhabditis</taxon>
    </lineage>
</organism>